<dbReference type="PANTHER" id="PTHR30373:SF8">
    <property type="entry name" value="BLL7265 PROTEIN"/>
    <property type="match status" value="1"/>
</dbReference>
<reference evidence="2" key="1">
    <citation type="submission" date="2022-06" db="EMBL/GenBank/DDBJ databases">
        <title>Gracilimonas sp. CAU 1638 isolated from sea sediment.</title>
        <authorList>
            <person name="Kim W."/>
        </authorList>
    </citation>
    <scope>NUCLEOTIDE SEQUENCE</scope>
    <source>
        <strain evidence="2">CAU 1638</strain>
    </source>
</reference>
<dbReference type="EMBL" id="JANDBC010000001">
    <property type="protein sequence ID" value="MCP9290603.1"/>
    <property type="molecule type" value="Genomic_DNA"/>
</dbReference>
<name>A0A9X2L1I1_9BACT</name>
<evidence type="ECO:0000313" key="3">
    <source>
        <dbReference type="Proteomes" id="UP001139125"/>
    </source>
</evidence>
<keyword evidence="3" id="KW-1185">Reference proteome</keyword>
<dbReference type="InterPro" id="IPR007621">
    <property type="entry name" value="TPM_dom"/>
</dbReference>
<dbReference type="Pfam" id="PF04536">
    <property type="entry name" value="TPM_phosphatase"/>
    <property type="match status" value="1"/>
</dbReference>
<accession>A0A9X2L1I1</accession>
<dbReference type="PANTHER" id="PTHR30373">
    <property type="entry name" value="UPF0603 PROTEIN YGCG"/>
    <property type="match status" value="1"/>
</dbReference>
<dbReference type="AlphaFoldDB" id="A0A9X2L1I1"/>
<organism evidence="2 3">
    <name type="scientific">Gracilimonas sediminicola</name>
    <dbReference type="NCBI Taxonomy" id="2952158"/>
    <lineage>
        <taxon>Bacteria</taxon>
        <taxon>Pseudomonadati</taxon>
        <taxon>Balneolota</taxon>
        <taxon>Balneolia</taxon>
        <taxon>Balneolales</taxon>
        <taxon>Balneolaceae</taxon>
        <taxon>Gracilimonas</taxon>
    </lineage>
</organism>
<feature type="domain" description="TPM" evidence="1">
    <location>
        <begin position="2"/>
        <end position="120"/>
    </location>
</feature>
<dbReference type="Gene3D" id="3.10.310.50">
    <property type="match status" value="1"/>
</dbReference>
<dbReference type="RefSeq" id="WP_255132829.1">
    <property type="nucleotide sequence ID" value="NZ_JANDBC010000001.1"/>
</dbReference>
<gene>
    <name evidence="2" type="ORF">NM125_03280</name>
</gene>
<comment type="caution">
    <text evidence="2">The sequence shown here is derived from an EMBL/GenBank/DDBJ whole genome shotgun (WGS) entry which is preliminary data.</text>
</comment>
<proteinExistence type="predicted"/>
<protein>
    <submittedName>
        <fullName evidence="2">TPM domain-containing protein</fullName>
    </submittedName>
</protein>
<dbReference type="Proteomes" id="UP001139125">
    <property type="component" value="Unassembled WGS sequence"/>
</dbReference>
<evidence type="ECO:0000313" key="2">
    <source>
        <dbReference type="EMBL" id="MCP9290603.1"/>
    </source>
</evidence>
<sequence>MAKFLTEEQEKSIIESIKEAEKETSGEIRVHIEKKCSAESPLQRAQEVFGELKMHETELRNGVIVYVAWKDHKVAIWGDQGIHEKVGQEFWEEELKLILDYFKKEDYETGLSEVILQIGQKLKEYFPYQKDDVNELSNQISYTKEDKQDESDA</sequence>
<evidence type="ECO:0000259" key="1">
    <source>
        <dbReference type="Pfam" id="PF04536"/>
    </source>
</evidence>